<dbReference type="GO" id="GO:0005524">
    <property type="term" value="F:ATP binding"/>
    <property type="evidence" value="ECO:0007669"/>
    <property type="project" value="UniProtKB-KW"/>
</dbReference>
<proteinExistence type="predicted"/>
<organism evidence="4">
    <name type="scientific">hydrothermal vent metagenome</name>
    <dbReference type="NCBI Taxonomy" id="652676"/>
    <lineage>
        <taxon>unclassified sequences</taxon>
        <taxon>metagenomes</taxon>
        <taxon>ecological metagenomes</taxon>
    </lineage>
</organism>
<dbReference type="GO" id="GO:0051782">
    <property type="term" value="P:negative regulation of cell division"/>
    <property type="evidence" value="ECO:0007669"/>
    <property type="project" value="TreeGrafter"/>
</dbReference>
<protein>
    <recommendedName>
        <fullName evidence="3">AAA domain-containing protein</fullName>
    </recommendedName>
</protein>
<dbReference type="InterPro" id="IPR027417">
    <property type="entry name" value="P-loop_NTPase"/>
</dbReference>
<dbReference type="GO" id="GO:0005829">
    <property type="term" value="C:cytosol"/>
    <property type="evidence" value="ECO:0007669"/>
    <property type="project" value="TreeGrafter"/>
</dbReference>
<dbReference type="AlphaFoldDB" id="A0A3B1C0P8"/>
<dbReference type="PANTHER" id="PTHR43384">
    <property type="entry name" value="SEPTUM SITE-DETERMINING PROTEIN MIND HOMOLOG, CHLOROPLASTIC-RELATED"/>
    <property type="match status" value="1"/>
</dbReference>
<keyword evidence="1" id="KW-0547">Nucleotide-binding</keyword>
<evidence type="ECO:0000256" key="1">
    <source>
        <dbReference type="ARBA" id="ARBA00022741"/>
    </source>
</evidence>
<dbReference type="GO" id="GO:0009898">
    <property type="term" value="C:cytoplasmic side of plasma membrane"/>
    <property type="evidence" value="ECO:0007669"/>
    <property type="project" value="TreeGrafter"/>
</dbReference>
<accession>A0A3B1C0P8</accession>
<evidence type="ECO:0000256" key="2">
    <source>
        <dbReference type="ARBA" id="ARBA00022840"/>
    </source>
</evidence>
<feature type="non-terminal residue" evidence="4">
    <location>
        <position position="167"/>
    </location>
</feature>
<sequence>MDDISAGLANSVWAFGSGKGGVGKTFLTSNIGILLAQEGYNVVLFDGDMVGPNLHTALGVGRPQKALSDFILGKVDSLEELLVPTKYKNLSLIPGAENALNADNPNYTFKKKLKKKLHALKHDFIIMDNGSGAGFGVTDLMTIGDTGILVTSPDPSSVELVYRSLKV</sequence>
<gene>
    <name evidence="4" type="ORF">MNBD_NITROSPINAE01-909</name>
</gene>
<reference evidence="4" key="1">
    <citation type="submission" date="2018-06" db="EMBL/GenBank/DDBJ databases">
        <authorList>
            <person name="Zhirakovskaya E."/>
        </authorList>
    </citation>
    <scope>NUCLEOTIDE SEQUENCE</scope>
</reference>
<dbReference type="GO" id="GO:0016887">
    <property type="term" value="F:ATP hydrolysis activity"/>
    <property type="evidence" value="ECO:0007669"/>
    <property type="project" value="TreeGrafter"/>
</dbReference>
<dbReference type="InterPro" id="IPR050625">
    <property type="entry name" value="ParA/MinD_ATPase"/>
</dbReference>
<feature type="domain" description="AAA" evidence="3">
    <location>
        <begin position="14"/>
        <end position="157"/>
    </location>
</feature>
<keyword evidence="2" id="KW-0067">ATP-binding</keyword>
<dbReference type="Gene3D" id="3.40.50.300">
    <property type="entry name" value="P-loop containing nucleotide triphosphate hydrolases"/>
    <property type="match status" value="1"/>
</dbReference>
<dbReference type="PANTHER" id="PTHR43384:SF6">
    <property type="entry name" value="SEPTUM SITE-DETERMINING PROTEIN MIND HOMOLOG, CHLOROPLASTIC"/>
    <property type="match status" value="1"/>
</dbReference>
<dbReference type="InterPro" id="IPR025669">
    <property type="entry name" value="AAA_dom"/>
</dbReference>
<dbReference type="EMBL" id="UOGC01000065">
    <property type="protein sequence ID" value="VAX18163.1"/>
    <property type="molecule type" value="Genomic_DNA"/>
</dbReference>
<name>A0A3B1C0P8_9ZZZZ</name>
<evidence type="ECO:0000259" key="3">
    <source>
        <dbReference type="Pfam" id="PF13614"/>
    </source>
</evidence>
<dbReference type="Pfam" id="PF13614">
    <property type="entry name" value="AAA_31"/>
    <property type="match status" value="1"/>
</dbReference>
<evidence type="ECO:0000313" key="4">
    <source>
        <dbReference type="EMBL" id="VAX18163.1"/>
    </source>
</evidence>
<dbReference type="SUPFAM" id="SSF52540">
    <property type="entry name" value="P-loop containing nucleoside triphosphate hydrolases"/>
    <property type="match status" value="1"/>
</dbReference>